<sequence length="90" mass="10390">MGLHFGELAKIRGLITYKISPHEQRAFAGALSYGVPNMVRRFRENMFIVIPPFIIGYFIYASVESAHYATTRKNPRDFMFEVDPEESTDE</sequence>
<dbReference type="Gene3D" id="1.20.5.210">
    <property type="entry name" value="Cytochrome b-c1 complex subunit 8"/>
    <property type="match status" value="1"/>
</dbReference>
<dbReference type="GO" id="GO:0045275">
    <property type="term" value="C:respiratory chain complex III"/>
    <property type="evidence" value="ECO:0007669"/>
    <property type="project" value="UniProtKB-UniRule"/>
</dbReference>
<reference evidence="14" key="2">
    <citation type="submission" date="2022-10" db="EMBL/GenBank/DDBJ databases">
        <authorList>
            <consortium name="ENA_rothamsted_submissions"/>
            <consortium name="culmorum"/>
            <person name="King R."/>
        </authorList>
    </citation>
    <scope>NUCLEOTIDE SEQUENCE</scope>
</reference>
<keyword evidence="10 13" id="KW-0496">Mitochondrion</keyword>
<keyword evidence="6 13" id="KW-0812">Transmembrane</keyword>
<comment type="subunit">
    <text evidence="12 13">Component of the ubiquinol-cytochrome c oxidoreductase (cytochrome b-c1 complex, complex III, CIII), a multisubunit enzyme composed of 11 subunits. The complex is composed of 3 respiratory subunits cytochrome b, cytochrome c1 and Rieske protein UQCRFS1, 2 core protein subunits UQCRC1/QCR1 and UQCRC2/QCR2, and 6 low-molecular weight protein subunits UQCRH/QCR6, UQCRB/QCR7, UQCRQ/QCR8, UQCR10/QCR9, UQCR11/QCR10 and subunit 9, the cleavage product of Rieske protein UQCRFS1. The complex exists as an obligatory dimer and forms supercomplexes (SCs) in the inner mitochondrial membrane with NADH-ubiquinone oxidoreductase (complex I, CI) and cytochrome c oxidase (complex IV, CIV), resulting in different assemblies (supercomplex SCI(1)III(2)IV(1) and megacomplex MCI(2)III(2)IV(2)). Interacts with UQCC6.</text>
</comment>
<proteinExistence type="inferred from homology"/>
<name>A0A9N9WEY1_9NEOP</name>
<dbReference type="InterPro" id="IPR004205">
    <property type="entry name" value="Cyt_bc1_su8"/>
</dbReference>
<keyword evidence="11 13" id="KW-0472">Membrane</keyword>
<dbReference type="OrthoDB" id="6683853at2759"/>
<dbReference type="AlphaFoldDB" id="A0A9N9WEY1"/>
<protein>
    <recommendedName>
        <fullName evidence="3 13">Cytochrome b-c1 complex subunit 8</fullName>
    </recommendedName>
    <alternativeName>
        <fullName evidence="13">Complex III subunit 8</fullName>
    </alternativeName>
</protein>
<keyword evidence="5 13" id="KW-0679">Respiratory chain</keyword>
<reference evidence="14" key="1">
    <citation type="submission" date="2021-12" db="EMBL/GenBank/DDBJ databases">
        <authorList>
            <person name="King R."/>
        </authorList>
    </citation>
    <scope>NUCLEOTIDE SEQUENCE</scope>
</reference>
<feature type="transmembrane region" description="Helical" evidence="13">
    <location>
        <begin position="46"/>
        <end position="63"/>
    </location>
</feature>
<keyword evidence="15" id="KW-1185">Reference proteome</keyword>
<gene>
    <name evidence="14" type="ORF">DIATSA_LOCUS6877</name>
</gene>
<comment type="subcellular location">
    <subcellularLocation>
        <location evidence="1 13">Mitochondrion inner membrane</location>
        <topology evidence="1 13">Single-pass membrane protein</topology>
    </subcellularLocation>
</comment>
<keyword evidence="4 13" id="KW-0813">Transport</keyword>
<dbReference type="GO" id="GO:0006122">
    <property type="term" value="P:mitochondrial electron transport, ubiquinol to cytochrome c"/>
    <property type="evidence" value="ECO:0007669"/>
    <property type="project" value="UniProtKB-UniRule"/>
</dbReference>
<organism evidence="14 15">
    <name type="scientific">Diatraea saccharalis</name>
    <name type="common">sugarcane borer</name>
    <dbReference type="NCBI Taxonomy" id="40085"/>
    <lineage>
        <taxon>Eukaryota</taxon>
        <taxon>Metazoa</taxon>
        <taxon>Ecdysozoa</taxon>
        <taxon>Arthropoda</taxon>
        <taxon>Hexapoda</taxon>
        <taxon>Insecta</taxon>
        <taxon>Pterygota</taxon>
        <taxon>Neoptera</taxon>
        <taxon>Endopterygota</taxon>
        <taxon>Lepidoptera</taxon>
        <taxon>Glossata</taxon>
        <taxon>Ditrysia</taxon>
        <taxon>Pyraloidea</taxon>
        <taxon>Crambidae</taxon>
        <taxon>Crambinae</taxon>
        <taxon>Diatraea</taxon>
    </lineage>
</organism>
<dbReference type="PANTHER" id="PTHR12119:SF2">
    <property type="entry name" value="CYTOCHROME B-C1 COMPLEX SUBUNIT 8"/>
    <property type="match status" value="1"/>
</dbReference>
<evidence type="ECO:0000256" key="9">
    <source>
        <dbReference type="ARBA" id="ARBA00022989"/>
    </source>
</evidence>
<evidence type="ECO:0000256" key="4">
    <source>
        <dbReference type="ARBA" id="ARBA00022448"/>
    </source>
</evidence>
<dbReference type="InterPro" id="IPR036642">
    <property type="entry name" value="Cyt_bc1_su8_sf"/>
</dbReference>
<dbReference type="FunFam" id="1.20.5.210:FF:000001">
    <property type="entry name" value="Cytochrome b-c1 complex subunit 8"/>
    <property type="match status" value="1"/>
</dbReference>
<evidence type="ECO:0000256" key="11">
    <source>
        <dbReference type="ARBA" id="ARBA00023136"/>
    </source>
</evidence>
<dbReference type="Pfam" id="PF02939">
    <property type="entry name" value="UcrQ"/>
    <property type="match status" value="1"/>
</dbReference>
<dbReference type="GO" id="GO:0005743">
    <property type="term" value="C:mitochondrial inner membrane"/>
    <property type="evidence" value="ECO:0007669"/>
    <property type="project" value="UniProtKB-SubCell"/>
</dbReference>
<evidence type="ECO:0000256" key="10">
    <source>
        <dbReference type="ARBA" id="ARBA00023128"/>
    </source>
</evidence>
<evidence type="ECO:0000256" key="5">
    <source>
        <dbReference type="ARBA" id="ARBA00022660"/>
    </source>
</evidence>
<evidence type="ECO:0000256" key="2">
    <source>
        <dbReference type="ARBA" id="ARBA00007668"/>
    </source>
</evidence>
<dbReference type="EMBL" id="OU893333">
    <property type="protein sequence ID" value="CAG9789118.1"/>
    <property type="molecule type" value="Genomic_DNA"/>
</dbReference>
<keyword evidence="8 13" id="KW-0249">Electron transport</keyword>
<keyword evidence="7 13" id="KW-0999">Mitochondrion inner membrane</keyword>
<dbReference type="PANTHER" id="PTHR12119">
    <property type="entry name" value="UBIQUINOL-CYTOCHROME C REDUCTASE COMPLEX UBIQUINONE-BINDING PROTEIN QP-C"/>
    <property type="match status" value="1"/>
</dbReference>
<comment type="function">
    <text evidence="13">Component of the ubiquinol-cytochrome c oxidoreductase, a multisubunit transmembrane complex that is part of the mitochondrial electron transport chain which drives oxidative phosphorylation. The complex plays an important role in the uptake of multiple carbon sources present in different host niches.</text>
</comment>
<keyword evidence="9 13" id="KW-1133">Transmembrane helix</keyword>
<comment type="similarity">
    <text evidence="2 13">Belongs to the UQCRQ/QCR8 family.</text>
</comment>
<evidence type="ECO:0000256" key="7">
    <source>
        <dbReference type="ARBA" id="ARBA00022792"/>
    </source>
</evidence>
<evidence type="ECO:0000256" key="1">
    <source>
        <dbReference type="ARBA" id="ARBA00004434"/>
    </source>
</evidence>
<evidence type="ECO:0000256" key="6">
    <source>
        <dbReference type="ARBA" id="ARBA00022692"/>
    </source>
</evidence>
<evidence type="ECO:0000256" key="8">
    <source>
        <dbReference type="ARBA" id="ARBA00022982"/>
    </source>
</evidence>
<evidence type="ECO:0000256" key="13">
    <source>
        <dbReference type="RuleBase" id="RU368118"/>
    </source>
</evidence>
<evidence type="ECO:0000256" key="12">
    <source>
        <dbReference type="ARBA" id="ARBA00047105"/>
    </source>
</evidence>
<dbReference type="SUPFAM" id="SSF81508">
    <property type="entry name" value="Ubiquinone-binding protein QP-C of cytochrome bc1 complex (Ubiquinol-cytochrome c reductase)"/>
    <property type="match status" value="1"/>
</dbReference>
<accession>A0A9N9WEY1</accession>
<evidence type="ECO:0000313" key="14">
    <source>
        <dbReference type="EMBL" id="CAG9789118.1"/>
    </source>
</evidence>
<evidence type="ECO:0000256" key="3">
    <source>
        <dbReference type="ARBA" id="ARBA00016324"/>
    </source>
</evidence>
<evidence type="ECO:0000313" key="15">
    <source>
        <dbReference type="Proteomes" id="UP001153714"/>
    </source>
</evidence>
<dbReference type="Proteomes" id="UP001153714">
    <property type="component" value="Chromosome 2"/>
</dbReference>